<dbReference type="RefSeq" id="WP_034527675.1">
    <property type="nucleotide sequence ID" value="NZ_JGZP01000011.1"/>
</dbReference>
<keyword evidence="2" id="KW-0812">Transmembrane</keyword>
<name>A0A087DQQ7_9BIFI</name>
<comment type="caution">
    <text evidence="3">The sequence shown here is derived from an EMBL/GenBank/DDBJ whole genome shotgun (WGS) entry which is preliminary data.</text>
</comment>
<accession>A0A087DQQ7</accession>
<organism evidence="3 4">
    <name type="scientific">Bifidobacterium stellenboschense</name>
    <dbReference type="NCBI Taxonomy" id="762211"/>
    <lineage>
        <taxon>Bacteria</taxon>
        <taxon>Bacillati</taxon>
        <taxon>Actinomycetota</taxon>
        <taxon>Actinomycetes</taxon>
        <taxon>Bifidobacteriales</taxon>
        <taxon>Bifidobacteriaceae</taxon>
        <taxon>Bifidobacterium</taxon>
    </lineage>
</organism>
<proteinExistence type="predicted"/>
<keyword evidence="4" id="KW-1185">Reference proteome</keyword>
<dbReference type="OrthoDB" id="9961858at2"/>
<evidence type="ECO:0000313" key="3">
    <source>
        <dbReference type="EMBL" id="KFI97857.1"/>
    </source>
</evidence>
<keyword evidence="2" id="KW-1133">Transmembrane helix</keyword>
<feature type="compositionally biased region" description="Basic and acidic residues" evidence="1">
    <location>
        <begin position="27"/>
        <end position="37"/>
    </location>
</feature>
<evidence type="ECO:0000313" key="4">
    <source>
        <dbReference type="Proteomes" id="UP000029004"/>
    </source>
</evidence>
<dbReference type="Proteomes" id="UP000029004">
    <property type="component" value="Unassembled WGS sequence"/>
</dbReference>
<dbReference type="STRING" id="762211.BSTEL_0668"/>
<evidence type="ECO:0000256" key="2">
    <source>
        <dbReference type="SAM" id="Phobius"/>
    </source>
</evidence>
<gene>
    <name evidence="3" type="ORF">BSTEL_0668</name>
</gene>
<dbReference type="EMBL" id="JGZP01000011">
    <property type="protein sequence ID" value="KFI97857.1"/>
    <property type="molecule type" value="Genomic_DNA"/>
</dbReference>
<evidence type="ECO:0000256" key="1">
    <source>
        <dbReference type="SAM" id="MobiDB-lite"/>
    </source>
</evidence>
<feature type="transmembrane region" description="Helical" evidence="2">
    <location>
        <begin position="52"/>
        <end position="71"/>
    </location>
</feature>
<reference evidence="3 4" key="1">
    <citation type="submission" date="2014-03" db="EMBL/GenBank/DDBJ databases">
        <title>Genomics of Bifidobacteria.</title>
        <authorList>
            <person name="Ventura M."/>
            <person name="Milani C."/>
            <person name="Lugli G.A."/>
        </authorList>
    </citation>
    <scope>NUCLEOTIDE SEQUENCE [LARGE SCALE GENOMIC DNA]</scope>
    <source>
        <strain evidence="3 4">DSM 23968</strain>
    </source>
</reference>
<feature type="region of interest" description="Disordered" evidence="1">
    <location>
        <begin position="1"/>
        <end position="37"/>
    </location>
</feature>
<keyword evidence="2" id="KW-0472">Membrane</keyword>
<sequence>MNQNEDIPLDASVDLPPEGYESTDADDNIKTEPINPKDKHNWEVENFKNSTAFIIVAFCLLMVAIFTGVQFTWTGSKYGHETISSAIDVFKLIATTALGFLFGRNSK</sequence>
<feature type="transmembrane region" description="Helical" evidence="2">
    <location>
        <begin position="83"/>
        <end position="103"/>
    </location>
</feature>
<protein>
    <submittedName>
        <fullName evidence="3">Uncharacterized protein</fullName>
    </submittedName>
</protein>
<dbReference type="AlphaFoldDB" id="A0A087DQQ7"/>